<evidence type="ECO:0000313" key="6">
    <source>
        <dbReference type="EMBL" id="KWX13223.1"/>
    </source>
</evidence>
<organism evidence="6 7">
    <name type="scientific">Giardia duodenalis assemblage B</name>
    <dbReference type="NCBI Taxonomy" id="1394984"/>
    <lineage>
        <taxon>Eukaryota</taxon>
        <taxon>Metamonada</taxon>
        <taxon>Diplomonadida</taxon>
        <taxon>Hexamitidae</taxon>
        <taxon>Giardiinae</taxon>
        <taxon>Giardia</taxon>
    </lineage>
</organism>
<evidence type="ECO:0000259" key="5">
    <source>
        <dbReference type="PROSITE" id="PS50011"/>
    </source>
</evidence>
<proteinExistence type="predicted"/>
<dbReference type="PROSITE" id="PS50011">
    <property type="entry name" value="PROTEIN_KINASE_DOM"/>
    <property type="match status" value="1"/>
</dbReference>
<evidence type="ECO:0000256" key="2">
    <source>
        <dbReference type="ARBA" id="ARBA00022741"/>
    </source>
</evidence>
<dbReference type="GO" id="GO:0004674">
    <property type="term" value="F:protein serine/threonine kinase activity"/>
    <property type="evidence" value="ECO:0007669"/>
    <property type="project" value="UniProtKB-KW"/>
</dbReference>
<dbReference type="Gene3D" id="3.30.200.20">
    <property type="entry name" value="Phosphorylase Kinase, domain 1"/>
    <property type="match status" value="1"/>
</dbReference>
<dbReference type="VEuPathDB" id="GiardiaDB:QR46_2796"/>
<evidence type="ECO:0000313" key="7">
    <source>
        <dbReference type="Proteomes" id="UP000070089"/>
    </source>
</evidence>
<dbReference type="OrthoDB" id="10248571at2759"/>
<keyword evidence="6" id="KW-0723">Serine/threonine-protein kinase</keyword>
<keyword evidence="4" id="KW-0067">ATP-binding</keyword>
<dbReference type="Gene3D" id="1.10.510.10">
    <property type="entry name" value="Transferase(Phosphotransferase) domain 1"/>
    <property type="match status" value="1"/>
</dbReference>
<dbReference type="GO" id="GO:0005524">
    <property type="term" value="F:ATP binding"/>
    <property type="evidence" value="ECO:0007669"/>
    <property type="project" value="UniProtKB-KW"/>
</dbReference>
<sequence length="303" mass="34704">MAKFEEHYVSTGPILAKTALGHVEVVRSLDPTCNDGNQGQEYAVKVVNVTSIPNRYRSVIRNDFIKLCSLSHKNLVKYYDVYYNDAKNLGHFVMEYHERCCLMDVILFYRMKERVIPEETAWYILSHLIEALLYYHSPQKDNTDMGSLVHRNIKPSKVFLASDGYCKLADSGTFRLLDNIILSSTIFGTLGFCPPEVLKMERYTIESDIWSLGALMYCVCALKPPAYSANPEELLKKLENFEVDVKELKEREYSEVLIGTLQSMLNYDPKQRPELSKLNAMPQIADKKGPIKISTWGLNFSSK</sequence>
<dbReference type="PANTHER" id="PTHR43671:SF92">
    <property type="entry name" value="SERINE_THREONINE-PROTEIN KINASE NEK10"/>
    <property type="match status" value="1"/>
</dbReference>
<evidence type="ECO:0000256" key="1">
    <source>
        <dbReference type="ARBA" id="ARBA00022679"/>
    </source>
</evidence>
<dbReference type="PANTHER" id="PTHR43671">
    <property type="entry name" value="SERINE/THREONINE-PROTEIN KINASE NEK"/>
    <property type="match status" value="1"/>
</dbReference>
<accession>A0A132NT01</accession>
<feature type="domain" description="Protein kinase" evidence="5">
    <location>
        <begin position="9"/>
        <end position="284"/>
    </location>
</feature>
<name>A0A132NT01_GIAIN</name>
<evidence type="ECO:0000256" key="3">
    <source>
        <dbReference type="ARBA" id="ARBA00022777"/>
    </source>
</evidence>
<keyword evidence="1" id="KW-0808">Transferase</keyword>
<keyword evidence="2" id="KW-0547">Nucleotide-binding</keyword>
<dbReference type="SUPFAM" id="SSF56112">
    <property type="entry name" value="Protein kinase-like (PK-like)"/>
    <property type="match status" value="1"/>
</dbReference>
<comment type="caution">
    <text evidence="6">The sequence shown here is derived from an EMBL/GenBank/DDBJ whole genome shotgun (WGS) entry which is preliminary data.</text>
</comment>
<dbReference type="EMBL" id="JXTI01000078">
    <property type="protein sequence ID" value="KWX13223.1"/>
    <property type="molecule type" value="Genomic_DNA"/>
</dbReference>
<evidence type="ECO:0000256" key="4">
    <source>
        <dbReference type="ARBA" id="ARBA00022840"/>
    </source>
</evidence>
<dbReference type="Pfam" id="PF00069">
    <property type="entry name" value="Pkinase"/>
    <property type="match status" value="1"/>
</dbReference>
<gene>
    <name evidence="6" type="ORF">QR46_2796</name>
</gene>
<dbReference type="InterPro" id="IPR050660">
    <property type="entry name" value="NEK_Ser/Thr_kinase"/>
</dbReference>
<protein>
    <submittedName>
        <fullName evidence="6">Kinase/ NEK / Serine/threonine protein kinase</fullName>
    </submittedName>
</protein>
<dbReference type="InterPro" id="IPR000719">
    <property type="entry name" value="Prot_kinase_dom"/>
</dbReference>
<keyword evidence="3 6" id="KW-0418">Kinase</keyword>
<dbReference type="Proteomes" id="UP000070089">
    <property type="component" value="Unassembled WGS sequence"/>
</dbReference>
<dbReference type="InterPro" id="IPR011009">
    <property type="entry name" value="Kinase-like_dom_sf"/>
</dbReference>
<dbReference type="AlphaFoldDB" id="A0A132NT01"/>
<reference evidence="6 7" key="1">
    <citation type="journal article" date="2015" name="Mol. Biochem. Parasitol.">
        <title>Identification of polymorphic genes for use in assemblage B genotyping assays through comparative genomics of multiple assemblage B Giardia duodenalis isolates.</title>
        <authorList>
            <person name="Wielinga C."/>
            <person name="Thompson R.C."/>
            <person name="Monis P."/>
            <person name="Ryan U."/>
        </authorList>
    </citation>
    <scope>NUCLEOTIDE SEQUENCE [LARGE SCALE GENOMIC DNA]</scope>
    <source>
        <strain evidence="6 7">BAH15c1</strain>
    </source>
</reference>